<keyword evidence="4" id="KW-1185">Reference proteome</keyword>
<evidence type="ECO:0000259" key="2">
    <source>
        <dbReference type="Pfam" id="PF00407"/>
    </source>
</evidence>
<dbReference type="Pfam" id="PF00407">
    <property type="entry name" value="Bet_v_1"/>
    <property type="match status" value="1"/>
</dbReference>
<reference evidence="3" key="2">
    <citation type="journal article" date="2022" name="Hortic Res">
        <title>The genome of Dioscorea zingiberensis sheds light on the biosynthesis, origin and evolution of the medicinally important diosgenin saponins.</title>
        <authorList>
            <person name="Li Y."/>
            <person name="Tan C."/>
            <person name="Li Z."/>
            <person name="Guo J."/>
            <person name="Li S."/>
            <person name="Chen X."/>
            <person name="Wang C."/>
            <person name="Dai X."/>
            <person name="Yang H."/>
            <person name="Song W."/>
            <person name="Hou L."/>
            <person name="Xu J."/>
            <person name="Tong Z."/>
            <person name="Xu A."/>
            <person name="Yuan X."/>
            <person name="Wang W."/>
            <person name="Yang Q."/>
            <person name="Chen L."/>
            <person name="Sun Z."/>
            <person name="Wang K."/>
            <person name="Pan B."/>
            <person name="Chen J."/>
            <person name="Bao Y."/>
            <person name="Liu F."/>
            <person name="Qi X."/>
            <person name="Gang D.R."/>
            <person name="Wen J."/>
            <person name="Li J."/>
        </authorList>
    </citation>
    <scope>NUCLEOTIDE SEQUENCE</scope>
    <source>
        <strain evidence="3">Dzin_1.0</strain>
    </source>
</reference>
<dbReference type="GO" id="GO:0006952">
    <property type="term" value="P:defense response"/>
    <property type="evidence" value="ECO:0007669"/>
    <property type="project" value="InterPro"/>
</dbReference>
<dbReference type="PRINTS" id="PR00634">
    <property type="entry name" value="BETALLERGEN"/>
</dbReference>
<dbReference type="InterPro" id="IPR050279">
    <property type="entry name" value="Plant_def-hormone_signal"/>
</dbReference>
<dbReference type="AlphaFoldDB" id="A0A9D5CXK0"/>
<proteinExistence type="inferred from homology"/>
<dbReference type="EMBL" id="JAGGNH010000002">
    <property type="protein sequence ID" value="KAJ0980842.1"/>
    <property type="molecule type" value="Genomic_DNA"/>
</dbReference>
<dbReference type="CDD" id="cd07816">
    <property type="entry name" value="Bet_v1-like"/>
    <property type="match status" value="1"/>
</dbReference>
<evidence type="ECO:0000256" key="1">
    <source>
        <dbReference type="ARBA" id="ARBA00009744"/>
    </source>
</evidence>
<dbReference type="SUPFAM" id="SSF55961">
    <property type="entry name" value="Bet v1-like"/>
    <property type="match status" value="1"/>
</dbReference>
<dbReference type="OrthoDB" id="1880172at2759"/>
<dbReference type="GO" id="GO:0004864">
    <property type="term" value="F:protein phosphatase inhibitor activity"/>
    <property type="evidence" value="ECO:0007669"/>
    <property type="project" value="InterPro"/>
</dbReference>
<evidence type="ECO:0000313" key="3">
    <source>
        <dbReference type="EMBL" id="KAJ0980842.1"/>
    </source>
</evidence>
<organism evidence="3 4">
    <name type="scientific">Dioscorea zingiberensis</name>
    <dbReference type="NCBI Taxonomy" id="325984"/>
    <lineage>
        <taxon>Eukaryota</taxon>
        <taxon>Viridiplantae</taxon>
        <taxon>Streptophyta</taxon>
        <taxon>Embryophyta</taxon>
        <taxon>Tracheophyta</taxon>
        <taxon>Spermatophyta</taxon>
        <taxon>Magnoliopsida</taxon>
        <taxon>Liliopsida</taxon>
        <taxon>Dioscoreales</taxon>
        <taxon>Dioscoreaceae</taxon>
        <taxon>Dioscorea</taxon>
    </lineage>
</organism>
<dbReference type="GO" id="GO:0010427">
    <property type="term" value="F:abscisic acid binding"/>
    <property type="evidence" value="ECO:0007669"/>
    <property type="project" value="InterPro"/>
</dbReference>
<comment type="caution">
    <text evidence="3">The sequence shown here is derived from an EMBL/GenBank/DDBJ whole genome shotgun (WGS) entry which is preliminary data.</text>
</comment>
<dbReference type="Proteomes" id="UP001085076">
    <property type="component" value="Miscellaneous, Linkage group lg02"/>
</dbReference>
<reference evidence="3" key="1">
    <citation type="submission" date="2021-03" db="EMBL/GenBank/DDBJ databases">
        <authorList>
            <person name="Li Z."/>
            <person name="Yang C."/>
        </authorList>
    </citation>
    <scope>NUCLEOTIDE SEQUENCE</scope>
    <source>
        <strain evidence="3">Dzin_1.0</strain>
        <tissue evidence="3">Leaf</tissue>
    </source>
</reference>
<dbReference type="GO" id="GO:0005634">
    <property type="term" value="C:nucleus"/>
    <property type="evidence" value="ECO:0007669"/>
    <property type="project" value="TreeGrafter"/>
</dbReference>
<protein>
    <recommendedName>
        <fullName evidence="2">Bet v I/Major latex protein domain-containing protein</fullName>
    </recommendedName>
</protein>
<evidence type="ECO:0000313" key="4">
    <source>
        <dbReference type="Proteomes" id="UP001085076"/>
    </source>
</evidence>
<sequence length="159" mass="17546">MVVGGFSEELKSSVSPARLWKAAVSHVHIMLPKISPQFVASMEIVQGDGGVGTIKVITFTHAIKELSVLKIHVDEVDEEKFHYKYSVVEGGNPNYESSSYKYKFEPSEDGGCLCKVSGEYKTIGDYEPTEQEKVLGKEGFLNTFMAIDAYLQANPNECA</sequence>
<feature type="domain" description="Bet v I/Major latex protein" evidence="2">
    <location>
        <begin position="1"/>
        <end position="153"/>
    </location>
</feature>
<dbReference type="GO" id="GO:0009738">
    <property type="term" value="P:abscisic acid-activated signaling pathway"/>
    <property type="evidence" value="ECO:0007669"/>
    <property type="project" value="InterPro"/>
</dbReference>
<dbReference type="GO" id="GO:0005737">
    <property type="term" value="C:cytoplasm"/>
    <property type="evidence" value="ECO:0007669"/>
    <property type="project" value="TreeGrafter"/>
</dbReference>
<gene>
    <name evidence="3" type="ORF">J5N97_009097</name>
</gene>
<dbReference type="InterPro" id="IPR024949">
    <property type="entry name" value="Bet_v_I_allergen"/>
</dbReference>
<dbReference type="PANTHER" id="PTHR31213">
    <property type="entry name" value="OS08G0374000 PROTEIN-RELATED"/>
    <property type="match status" value="1"/>
</dbReference>
<dbReference type="PANTHER" id="PTHR31213:SF201">
    <property type="entry name" value="OS03G0300400 PROTEIN"/>
    <property type="match status" value="1"/>
</dbReference>
<dbReference type="FunFam" id="3.30.530.20:FF:000007">
    <property type="entry name" value="Major pollen allergen Bet v 1-A"/>
    <property type="match status" value="1"/>
</dbReference>
<name>A0A9D5CXK0_9LILI</name>
<comment type="similarity">
    <text evidence="1">Belongs to the BetVI family.</text>
</comment>
<dbReference type="Gene3D" id="3.30.530.20">
    <property type="match status" value="1"/>
</dbReference>
<dbReference type="GO" id="GO:0038023">
    <property type="term" value="F:signaling receptor activity"/>
    <property type="evidence" value="ECO:0007669"/>
    <property type="project" value="InterPro"/>
</dbReference>
<dbReference type="InterPro" id="IPR023393">
    <property type="entry name" value="START-like_dom_sf"/>
</dbReference>
<accession>A0A9D5CXK0</accession>
<dbReference type="InterPro" id="IPR000916">
    <property type="entry name" value="Bet_v_I/MLP"/>
</dbReference>